<comment type="caution">
    <text evidence="1">The sequence shown here is derived from an EMBL/GenBank/DDBJ whole genome shotgun (WGS) entry which is preliminary data.</text>
</comment>
<protein>
    <submittedName>
        <fullName evidence="1">Uncharacterized protein</fullName>
    </submittedName>
</protein>
<evidence type="ECO:0000313" key="1">
    <source>
        <dbReference type="EMBL" id="KAF9996660.1"/>
    </source>
</evidence>
<dbReference type="PROSITE" id="PS51257">
    <property type="entry name" value="PROKAR_LIPOPROTEIN"/>
    <property type="match status" value="1"/>
</dbReference>
<dbReference type="Proteomes" id="UP000703661">
    <property type="component" value="Unassembled WGS sequence"/>
</dbReference>
<evidence type="ECO:0000313" key="2">
    <source>
        <dbReference type="Proteomes" id="UP000703661"/>
    </source>
</evidence>
<keyword evidence="2" id="KW-1185">Reference proteome</keyword>
<proteinExistence type="predicted"/>
<reference evidence="1" key="1">
    <citation type="journal article" date="2020" name="Fungal Divers.">
        <title>Resolving the Mortierellaceae phylogeny through synthesis of multi-gene phylogenetics and phylogenomics.</title>
        <authorList>
            <person name="Vandepol N."/>
            <person name="Liber J."/>
            <person name="Desiro A."/>
            <person name="Na H."/>
            <person name="Kennedy M."/>
            <person name="Barry K."/>
            <person name="Grigoriev I.V."/>
            <person name="Miller A.N."/>
            <person name="O'Donnell K."/>
            <person name="Stajich J.E."/>
            <person name="Bonito G."/>
        </authorList>
    </citation>
    <scope>NUCLEOTIDE SEQUENCE</scope>
    <source>
        <strain evidence="1">NRRL 2769</strain>
    </source>
</reference>
<organism evidence="1 2">
    <name type="scientific">Entomortierella chlamydospora</name>
    <dbReference type="NCBI Taxonomy" id="101097"/>
    <lineage>
        <taxon>Eukaryota</taxon>
        <taxon>Fungi</taxon>
        <taxon>Fungi incertae sedis</taxon>
        <taxon>Mucoromycota</taxon>
        <taxon>Mortierellomycotina</taxon>
        <taxon>Mortierellomycetes</taxon>
        <taxon>Mortierellales</taxon>
        <taxon>Mortierellaceae</taxon>
        <taxon>Entomortierella</taxon>
    </lineage>
</organism>
<sequence>MAGRDACWVHWAIGGCIKSMAPPSYTGATDSLPKGIETVSYFKTTKVAEWGLEGFMTATGRNEKIFLSKILNLSKFKPVPLDVSLFAKDLYDFYNGVFGEEVTTIAKDQAQSLMNRKVFRGKEQLIVQRQYKHDLENDSVCQNQTITESSAGKLESTQSSLGIPSVPSFTPMSAQSENTLMHTTIIKQEERRRKPQL</sequence>
<accession>A0A9P6MFC7</accession>
<gene>
    <name evidence="1" type="ORF">BGZ80_007194</name>
</gene>
<dbReference type="EMBL" id="JAAAID010003640">
    <property type="protein sequence ID" value="KAF9996660.1"/>
    <property type="molecule type" value="Genomic_DNA"/>
</dbReference>
<dbReference type="AlphaFoldDB" id="A0A9P6MFC7"/>
<name>A0A9P6MFC7_9FUNG</name>
<feature type="non-terminal residue" evidence="1">
    <location>
        <position position="197"/>
    </location>
</feature>